<dbReference type="PANTHER" id="PTHR33987">
    <property type="entry name" value="CALCINEURIN-LIKE METALLO-PHOSPHOESTERASE SUPERFAMILY PROTEIN"/>
    <property type="match status" value="1"/>
</dbReference>
<keyword evidence="3" id="KW-1185">Reference proteome</keyword>
<dbReference type="OrthoDB" id="10266805at2759"/>
<reference evidence="3" key="1">
    <citation type="journal article" date="2023" name="Commun. Biol.">
        <title>Genome analysis of Parmales, the sister group of diatoms, reveals the evolutionary specialization of diatoms from phago-mixotrophs to photoautotrophs.</title>
        <authorList>
            <person name="Ban H."/>
            <person name="Sato S."/>
            <person name="Yoshikawa S."/>
            <person name="Yamada K."/>
            <person name="Nakamura Y."/>
            <person name="Ichinomiya M."/>
            <person name="Sato N."/>
            <person name="Blanc-Mathieu R."/>
            <person name="Endo H."/>
            <person name="Kuwata A."/>
            <person name="Ogata H."/>
        </authorList>
    </citation>
    <scope>NUCLEOTIDE SEQUENCE [LARGE SCALE GENOMIC DNA]</scope>
</reference>
<comment type="caution">
    <text evidence="2">The sequence shown here is derived from an EMBL/GenBank/DDBJ whole genome shotgun (WGS) entry which is preliminary data.</text>
</comment>
<dbReference type="Pfam" id="PF09423">
    <property type="entry name" value="PhoD"/>
    <property type="match status" value="1"/>
</dbReference>
<dbReference type="InterPro" id="IPR018946">
    <property type="entry name" value="PhoD-like_MPP"/>
</dbReference>
<proteinExistence type="predicted"/>
<dbReference type="AlphaFoldDB" id="A0A9W7GPL6"/>
<dbReference type="InterPro" id="IPR038607">
    <property type="entry name" value="PhoD-like_sf"/>
</dbReference>
<dbReference type="InterPro" id="IPR029052">
    <property type="entry name" value="Metallo-depent_PP-like"/>
</dbReference>
<dbReference type="Gene3D" id="3.60.21.70">
    <property type="entry name" value="PhoD-like phosphatase"/>
    <property type="match status" value="1"/>
</dbReference>
<evidence type="ECO:0000313" key="2">
    <source>
        <dbReference type="EMBL" id="GMI48353.1"/>
    </source>
</evidence>
<sequence>MWARLAREQSLHYTLSYSSCTSYYLEPLPIFRTILETTQPDAWIWSGDMVYLDDPITDCDPLSPSWLDHFDTCQCDNSDYIKIPDHSCGSGEPEHAERIWDGFLNSEDYRTFVDYFCGPESTSPGGGVRGGGRGEECEKGIYGIYDDHDYGWNDGNRRMEERVRFKEMYLDAIGVPQTSSRRGHHNGAETWYELAEGVEVWILDERWNRDPLPCGLRESWCEEEIEKEGSKMGWCKDYVEGNCCEHDERIYFGYCREVGAEEDELYDYACDHRSVKFGTKAVRIDEVTGKLTDQVDHEDVYGYGFCGMLGQTQREWFRRTLLESKAELKIVISGSVLFSNPGWAGSRGPCSGDDWDCYNAEQRWLVNLLMESGDENEGRSPIVVTGDYHFSDIRKVCPGQNEAYADAYGTGGRPSSGACVYQHMASGMSHTTAVPHQSCEFPPYLKDRTGMRERAGQNGCGIVQGPNWGEMIVDGKERTVEIRTREGGEGGIVISTTIDLDDGMKVKESIKNTLGGG</sequence>
<evidence type="ECO:0000259" key="1">
    <source>
        <dbReference type="Pfam" id="PF09423"/>
    </source>
</evidence>
<evidence type="ECO:0000313" key="3">
    <source>
        <dbReference type="Proteomes" id="UP001165065"/>
    </source>
</evidence>
<dbReference type="PANTHER" id="PTHR33987:SF2">
    <property type="entry name" value="ALKALINE PHOSPHATASE D"/>
    <property type="match status" value="1"/>
</dbReference>
<name>A0A9W7GPL6_9STRA</name>
<gene>
    <name evidence="2" type="ORF">TrCOL_g5874</name>
</gene>
<organism evidence="2 3">
    <name type="scientific">Triparma columacea</name>
    <dbReference type="NCBI Taxonomy" id="722753"/>
    <lineage>
        <taxon>Eukaryota</taxon>
        <taxon>Sar</taxon>
        <taxon>Stramenopiles</taxon>
        <taxon>Ochrophyta</taxon>
        <taxon>Bolidophyceae</taxon>
        <taxon>Parmales</taxon>
        <taxon>Triparmaceae</taxon>
        <taxon>Triparma</taxon>
    </lineage>
</organism>
<dbReference type="Proteomes" id="UP001165065">
    <property type="component" value="Unassembled WGS sequence"/>
</dbReference>
<dbReference type="SUPFAM" id="SSF56300">
    <property type="entry name" value="Metallo-dependent phosphatases"/>
    <property type="match status" value="1"/>
</dbReference>
<dbReference type="EMBL" id="BRYA01000387">
    <property type="protein sequence ID" value="GMI48353.1"/>
    <property type="molecule type" value="Genomic_DNA"/>
</dbReference>
<protein>
    <recommendedName>
        <fullName evidence="1">PhoD-like phosphatase metallophosphatase domain-containing protein</fullName>
    </recommendedName>
</protein>
<feature type="domain" description="PhoD-like phosphatase metallophosphatase" evidence="1">
    <location>
        <begin position="307"/>
        <end position="396"/>
    </location>
</feature>
<accession>A0A9W7GPL6</accession>